<dbReference type="InterPro" id="IPR015919">
    <property type="entry name" value="Cadherin-like_sf"/>
</dbReference>
<keyword evidence="7" id="KW-0472">Membrane</keyword>
<evidence type="ECO:0000256" key="5">
    <source>
        <dbReference type="ARBA" id="ARBA00022889"/>
    </source>
</evidence>
<dbReference type="GO" id="GO:0016020">
    <property type="term" value="C:membrane"/>
    <property type="evidence" value="ECO:0007669"/>
    <property type="project" value="UniProtKB-SubCell"/>
</dbReference>
<keyword evidence="11" id="KW-1185">Reference proteome</keyword>
<evidence type="ECO:0000256" key="4">
    <source>
        <dbReference type="ARBA" id="ARBA00022837"/>
    </source>
</evidence>
<dbReference type="GO" id="GO:0005911">
    <property type="term" value="C:cell-cell junction"/>
    <property type="evidence" value="ECO:0007669"/>
    <property type="project" value="TreeGrafter"/>
</dbReference>
<evidence type="ECO:0000313" key="11">
    <source>
        <dbReference type="Proteomes" id="UP001046870"/>
    </source>
</evidence>
<dbReference type="Gene3D" id="2.60.40.60">
    <property type="entry name" value="Cadherins"/>
    <property type="match status" value="2"/>
</dbReference>
<evidence type="ECO:0000256" key="2">
    <source>
        <dbReference type="ARBA" id="ARBA00022692"/>
    </source>
</evidence>
<dbReference type="InterPro" id="IPR002126">
    <property type="entry name" value="Cadherin-like_dom"/>
</dbReference>
<evidence type="ECO:0000256" key="6">
    <source>
        <dbReference type="ARBA" id="ARBA00022989"/>
    </source>
</evidence>
<dbReference type="GO" id="GO:0007156">
    <property type="term" value="P:homophilic cell adhesion via plasma membrane adhesion molecules"/>
    <property type="evidence" value="ECO:0007669"/>
    <property type="project" value="InterPro"/>
</dbReference>
<dbReference type="SUPFAM" id="SSF49313">
    <property type="entry name" value="Cadherin-like"/>
    <property type="match status" value="2"/>
</dbReference>
<evidence type="ECO:0000256" key="3">
    <source>
        <dbReference type="ARBA" id="ARBA00022737"/>
    </source>
</evidence>
<dbReference type="OrthoDB" id="9949162at2759"/>
<reference evidence="10" key="1">
    <citation type="submission" date="2021-01" db="EMBL/GenBank/DDBJ databases">
        <authorList>
            <person name="Zahm M."/>
            <person name="Roques C."/>
            <person name="Cabau C."/>
            <person name="Klopp C."/>
            <person name="Donnadieu C."/>
            <person name="Jouanno E."/>
            <person name="Lampietro C."/>
            <person name="Louis A."/>
            <person name="Herpin A."/>
            <person name="Echchiki A."/>
            <person name="Berthelot C."/>
            <person name="Parey E."/>
            <person name="Roest-Crollius H."/>
            <person name="Braasch I."/>
            <person name="Postlethwait J."/>
            <person name="Bobe J."/>
            <person name="Montfort J."/>
            <person name="Bouchez O."/>
            <person name="Begum T."/>
            <person name="Mejri S."/>
            <person name="Adams A."/>
            <person name="Chen W.-J."/>
            <person name="Guiguen Y."/>
        </authorList>
    </citation>
    <scope>NUCLEOTIDE SEQUENCE</scope>
    <source>
        <strain evidence="10">YG-15Mar2019-1</strain>
        <tissue evidence="10">Brain</tissue>
    </source>
</reference>
<evidence type="ECO:0000256" key="7">
    <source>
        <dbReference type="ARBA" id="ARBA00023136"/>
    </source>
</evidence>
<keyword evidence="2" id="KW-0812">Transmembrane</keyword>
<dbReference type="AlphaFoldDB" id="A0A9D3Q440"/>
<comment type="subcellular location">
    <subcellularLocation>
        <location evidence="1">Membrane</location>
    </subcellularLocation>
</comment>
<dbReference type="CDD" id="cd11304">
    <property type="entry name" value="Cadherin_repeat"/>
    <property type="match status" value="2"/>
</dbReference>
<keyword evidence="5" id="KW-0130">Cell adhesion</keyword>
<name>A0A9D3Q440_MEGAT</name>
<dbReference type="PANTHER" id="PTHR24025:SF23">
    <property type="entry name" value="NEURAL-CADHERIN"/>
    <property type="match status" value="1"/>
</dbReference>
<dbReference type="Proteomes" id="UP001046870">
    <property type="component" value="Chromosome 8"/>
</dbReference>
<comment type="caution">
    <text evidence="10">The sequence shown here is derived from an EMBL/GenBank/DDBJ whole genome shotgun (WGS) entry which is preliminary data.</text>
</comment>
<proteinExistence type="predicted"/>
<dbReference type="PROSITE" id="PS50268">
    <property type="entry name" value="CADHERIN_2"/>
    <property type="match status" value="1"/>
</dbReference>
<dbReference type="EMBL" id="JAFDVH010000008">
    <property type="protein sequence ID" value="KAG7472269.1"/>
    <property type="molecule type" value="Genomic_DNA"/>
</dbReference>
<organism evidence="10 11">
    <name type="scientific">Megalops atlanticus</name>
    <name type="common">Tarpon</name>
    <name type="synonym">Clupea gigantea</name>
    <dbReference type="NCBI Taxonomy" id="7932"/>
    <lineage>
        <taxon>Eukaryota</taxon>
        <taxon>Metazoa</taxon>
        <taxon>Chordata</taxon>
        <taxon>Craniata</taxon>
        <taxon>Vertebrata</taxon>
        <taxon>Euteleostomi</taxon>
        <taxon>Actinopterygii</taxon>
        <taxon>Neopterygii</taxon>
        <taxon>Teleostei</taxon>
        <taxon>Elopiformes</taxon>
        <taxon>Megalopidae</taxon>
        <taxon>Megalops</taxon>
    </lineage>
</organism>
<dbReference type="GO" id="GO:0005509">
    <property type="term" value="F:calcium ion binding"/>
    <property type="evidence" value="ECO:0007669"/>
    <property type="project" value="UniProtKB-UniRule"/>
</dbReference>
<protein>
    <recommendedName>
        <fullName evidence="9">Cadherin domain-containing protein</fullName>
    </recommendedName>
</protein>
<evidence type="ECO:0000259" key="9">
    <source>
        <dbReference type="PROSITE" id="PS50268"/>
    </source>
</evidence>
<keyword evidence="3" id="KW-0677">Repeat</keyword>
<sequence>MKVFALKVFCQLWPCYSRESCRFPSGTGVIRIAHSLDLEASPQLTVTCLLVVAYDPLHKVSATASVTVTVLDVNDIPPYCIPSLIVGTVPETTPIGYELASVNCADKDITSTSLTYHIVPDNSSIGKFSISIAGGSLKAL</sequence>
<evidence type="ECO:0000313" key="10">
    <source>
        <dbReference type="EMBL" id="KAG7472269.1"/>
    </source>
</evidence>
<evidence type="ECO:0000256" key="1">
    <source>
        <dbReference type="ARBA" id="ARBA00004370"/>
    </source>
</evidence>
<dbReference type="PANTHER" id="PTHR24025">
    <property type="entry name" value="DESMOGLEIN FAMILY MEMBER"/>
    <property type="match status" value="1"/>
</dbReference>
<keyword evidence="4 8" id="KW-0106">Calcium</keyword>
<gene>
    <name evidence="10" type="ORF">MATL_G00107080</name>
</gene>
<dbReference type="InterPro" id="IPR050971">
    <property type="entry name" value="Cadherin-domain_protein"/>
</dbReference>
<keyword evidence="6" id="KW-1133">Transmembrane helix</keyword>
<evidence type="ECO:0000256" key="8">
    <source>
        <dbReference type="PROSITE-ProRule" id="PRU00043"/>
    </source>
</evidence>
<accession>A0A9D3Q440</accession>
<feature type="domain" description="Cadherin" evidence="9">
    <location>
        <begin position="27"/>
        <end position="80"/>
    </location>
</feature>